<feature type="signal peptide" evidence="3">
    <location>
        <begin position="1"/>
        <end position="19"/>
    </location>
</feature>
<name>A0A8H7DEZ6_9AGAR</name>
<keyword evidence="5" id="KW-1185">Reference proteome</keyword>
<evidence type="ECO:0000313" key="4">
    <source>
        <dbReference type="EMBL" id="KAF7371920.1"/>
    </source>
</evidence>
<dbReference type="AlphaFoldDB" id="A0A8H7DEZ6"/>
<evidence type="ECO:0008006" key="6">
    <source>
        <dbReference type="Google" id="ProtNLM"/>
    </source>
</evidence>
<keyword evidence="2" id="KW-0472">Membrane</keyword>
<feature type="chain" id="PRO_5034288681" description="Mid2 domain-containing protein" evidence="3">
    <location>
        <begin position="20"/>
        <end position="285"/>
    </location>
</feature>
<comment type="caution">
    <text evidence="4">The sequence shown here is derived from an EMBL/GenBank/DDBJ whole genome shotgun (WGS) entry which is preliminary data.</text>
</comment>
<feature type="region of interest" description="Disordered" evidence="1">
    <location>
        <begin position="175"/>
        <end position="204"/>
    </location>
</feature>
<keyword evidence="2" id="KW-1133">Transmembrane helix</keyword>
<sequence>MVLVLFIYVLAVFCPWGCASLVNRTIEDFDPLVQYNCTVTHCDTAPNPCVSADASFNRTLTRTGAEGATSCQITIPFSGEILRVPQTPNLMRSKALPYMLFLAAEQKRSVNLTLTKPEHMPTFFLLTLNLSRSPVCPYYNTSLSNRTHTLVITASDELLVDFFIYTIDDGVTPVASGGTSGSTPIPTTSISPPPETSSVDPTVNKKTTPLIGGIVGGTIGGLALVTVMAGLFAVFKRRSARRKHVPGSGFTIDEFDIGTLPSTSDPVTNQVVTTKNELPPPYRVN</sequence>
<dbReference type="EMBL" id="JACAZI010000001">
    <property type="protein sequence ID" value="KAF7371920.1"/>
    <property type="molecule type" value="Genomic_DNA"/>
</dbReference>
<keyword evidence="3" id="KW-0732">Signal</keyword>
<evidence type="ECO:0000256" key="2">
    <source>
        <dbReference type="SAM" id="Phobius"/>
    </source>
</evidence>
<evidence type="ECO:0000313" key="5">
    <source>
        <dbReference type="Proteomes" id="UP000620124"/>
    </source>
</evidence>
<evidence type="ECO:0000256" key="3">
    <source>
        <dbReference type="SAM" id="SignalP"/>
    </source>
</evidence>
<dbReference type="Proteomes" id="UP000620124">
    <property type="component" value="Unassembled WGS sequence"/>
</dbReference>
<feature type="compositionally biased region" description="Low complexity" evidence="1">
    <location>
        <begin position="181"/>
        <end position="190"/>
    </location>
</feature>
<feature type="transmembrane region" description="Helical" evidence="2">
    <location>
        <begin position="210"/>
        <end position="235"/>
    </location>
</feature>
<organism evidence="4 5">
    <name type="scientific">Mycena venus</name>
    <dbReference type="NCBI Taxonomy" id="2733690"/>
    <lineage>
        <taxon>Eukaryota</taxon>
        <taxon>Fungi</taxon>
        <taxon>Dikarya</taxon>
        <taxon>Basidiomycota</taxon>
        <taxon>Agaricomycotina</taxon>
        <taxon>Agaricomycetes</taxon>
        <taxon>Agaricomycetidae</taxon>
        <taxon>Agaricales</taxon>
        <taxon>Marasmiineae</taxon>
        <taxon>Mycenaceae</taxon>
        <taxon>Mycena</taxon>
    </lineage>
</organism>
<accession>A0A8H7DEZ6</accession>
<keyword evidence="2" id="KW-0812">Transmembrane</keyword>
<evidence type="ECO:0000256" key="1">
    <source>
        <dbReference type="SAM" id="MobiDB-lite"/>
    </source>
</evidence>
<proteinExistence type="predicted"/>
<gene>
    <name evidence="4" type="ORF">MVEN_00049700</name>
</gene>
<protein>
    <recommendedName>
        <fullName evidence="6">Mid2 domain-containing protein</fullName>
    </recommendedName>
</protein>
<reference evidence="4" key="1">
    <citation type="submission" date="2020-05" db="EMBL/GenBank/DDBJ databases">
        <title>Mycena genomes resolve the evolution of fungal bioluminescence.</title>
        <authorList>
            <person name="Tsai I.J."/>
        </authorList>
    </citation>
    <scope>NUCLEOTIDE SEQUENCE</scope>
    <source>
        <strain evidence="4">CCC161011</strain>
    </source>
</reference>